<accession>A0A7I7L7L9</accession>
<dbReference type="PROSITE" id="PS50977">
    <property type="entry name" value="HTH_TETR_2"/>
    <property type="match status" value="1"/>
</dbReference>
<reference evidence="4 5" key="1">
    <citation type="journal article" date="2019" name="Emerg. Microbes Infect.">
        <title>Comprehensive subspecies identification of 175 nontuberculous mycobacteria species based on 7547 genomic profiles.</title>
        <authorList>
            <person name="Matsumoto Y."/>
            <person name="Kinjo T."/>
            <person name="Motooka D."/>
            <person name="Nabeya D."/>
            <person name="Jung N."/>
            <person name="Uechi K."/>
            <person name="Horii T."/>
            <person name="Iida T."/>
            <person name="Fujita J."/>
            <person name="Nakamura S."/>
        </authorList>
    </citation>
    <scope>NUCLEOTIDE SEQUENCE [LARGE SCALE GENOMIC DNA]</scope>
    <source>
        <strain evidence="4 5">JCM 12657</strain>
    </source>
</reference>
<evidence type="ECO:0000259" key="3">
    <source>
        <dbReference type="PROSITE" id="PS50977"/>
    </source>
</evidence>
<dbReference type="Gene3D" id="1.10.10.60">
    <property type="entry name" value="Homeodomain-like"/>
    <property type="match status" value="1"/>
</dbReference>
<dbReference type="PRINTS" id="PR00455">
    <property type="entry name" value="HTHTETR"/>
</dbReference>
<dbReference type="Pfam" id="PF17920">
    <property type="entry name" value="TetR_C_16"/>
    <property type="match status" value="1"/>
</dbReference>
<dbReference type="EMBL" id="AP022572">
    <property type="protein sequence ID" value="BBX55718.1"/>
    <property type="molecule type" value="Genomic_DNA"/>
</dbReference>
<evidence type="ECO:0000313" key="5">
    <source>
        <dbReference type="Proteomes" id="UP000467164"/>
    </source>
</evidence>
<name>A0A7I7L7L9_9MYCO</name>
<gene>
    <name evidence="4" type="ORF">MSHO_10630</name>
</gene>
<dbReference type="InterPro" id="IPR009057">
    <property type="entry name" value="Homeodomain-like_sf"/>
</dbReference>
<dbReference type="SUPFAM" id="SSF48498">
    <property type="entry name" value="Tetracyclin repressor-like, C-terminal domain"/>
    <property type="match status" value="1"/>
</dbReference>
<feature type="domain" description="HTH tetR-type" evidence="3">
    <location>
        <begin position="15"/>
        <end position="75"/>
    </location>
</feature>
<evidence type="ECO:0000256" key="2">
    <source>
        <dbReference type="PROSITE-ProRule" id="PRU00335"/>
    </source>
</evidence>
<dbReference type="InterPro" id="IPR001647">
    <property type="entry name" value="HTH_TetR"/>
</dbReference>
<dbReference type="InterPro" id="IPR041678">
    <property type="entry name" value="TetR_C_16"/>
</dbReference>
<proteinExistence type="predicted"/>
<dbReference type="Gene3D" id="1.10.357.10">
    <property type="entry name" value="Tetracycline Repressor, domain 2"/>
    <property type="match status" value="1"/>
</dbReference>
<dbReference type="KEGG" id="msho:MSHO_10630"/>
<keyword evidence="5" id="KW-1185">Reference proteome</keyword>
<dbReference type="InterPro" id="IPR036271">
    <property type="entry name" value="Tet_transcr_reg_TetR-rel_C_sf"/>
</dbReference>
<dbReference type="Proteomes" id="UP000467164">
    <property type="component" value="Chromosome"/>
</dbReference>
<sequence>MMNYSRVRGRRAGKPDTRAKILEVARRRFLEGGYQGVKLRSVAAEAGVDFALISYYFGSKRGLVGETLALSANPADVLDQAVAKGDPATFPQRVLAGLLALWEDPASGASLRALVAGAAHDPALANRVKEMVERKLIDKIAAQLGGTDARKRASMFCSQIAGLIVTRYILCLEPVCSMTHDEIIRQYAPLLHLALRSTTATARHPAPNTLSGNTTGR</sequence>
<dbReference type="SUPFAM" id="SSF46689">
    <property type="entry name" value="Homeodomain-like"/>
    <property type="match status" value="1"/>
</dbReference>
<protein>
    <submittedName>
        <fullName evidence="4">TetR family transcriptional regulator</fullName>
    </submittedName>
</protein>
<dbReference type="GO" id="GO:0000976">
    <property type="term" value="F:transcription cis-regulatory region binding"/>
    <property type="evidence" value="ECO:0007669"/>
    <property type="project" value="TreeGrafter"/>
</dbReference>
<dbReference type="PANTHER" id="PTHR30055:SF235">
    <property type="entry name" value="TRANSCRIPTIONAL REGULATORY PROTEIN"/>
    <property type="match status" value="1"/>
</dbReference>
<keyword evidence="1 2" id="KW-0238">DNA-binding</keyword>
<dbReference type="PANTHER" id="PTHR30055">
    <property type="entry name" value="HTH-TYPE TRANSCRIPTIONAL REGULATOR RUTR"/>
    <property type="match status" value="1"/>
</dbReference>
<dbReference type="AlphaFoldDB" id="A0A7I7L7L9"/>
<dbReference type="GO" id="GO:0003700">
    <property type="term" value="F:DNA-binding transcription factor activity"/>
    <property type="evidence" value="ECO:0007669"/>
    <property type="project" value="TreeGrafter"/>
</dbReference>
<evidence type="ECO:0000256" key="1">
    <source>
        <dbReference type="ARBA" id="ARBA00023125"/>
    </source>
</evidence>
<dbReference type="Pfam" id="PF00440">
    <property type="entry name" value="TetR_N"/>
    <property type="match status" value="1"/>
</dbReference>
<feature type="DNA-binding region" description="H-T-H motif" evidence="2">
    <location>
        <begin position="38"/>
        <end position="57"/>
    </location>
</feature>
<dbReference type="InterPro" id="IPR050109">
    <property type="entry name" value="HTH-type_TetR-like_transc_reg"/>
</dbReference>
<organism evidence="4 5">
    <name type="scientific">Mycobacterium shottsii</name>
    <dbReference type="NCBI Taxonomy" id="133549"/>
    <lineage>
        <taxon>Bacteria</taxon>
        <taxon>Bacillati</taxon>
        <taxon>Actinomycetota</taxon>
        <taxon>Actinomycetes</taxon>
        <taxon>Mycobacteriales</taxon>
        <taxon>Mycobacteriaceae</taxon>
        <taxon>Mycobacterium</taxon>
        <taxon>Mycobacterium ulcerans group</taxon>
    </lineage>
</organism>
<evidence type="ECO:0000313" key="4">
    <source>
        <dbReference type="EMBL" id="BBX55718.1"/>
    </source>
</evidence>